<feature type="domain" description="ABC3 transporter permease C-terminal" evidence="7">
    <location>
        <begin position="60"/>
        <end position="173"/>
    </location>
</feature>
<organism evidence="8 9">
    <name type="scientific">Nonomuraea endophytica</name>
    <dbReference type="NCBI Taxonomy" id="714136"/>
    <lineage>
        <taxon>Bacteria</taxon>
        <taxon>Bacillati</taxon>
        <taxon>Actinomycetota</taxon>
        <taxon>Actinomycetes</taxon>
        <taxon>Streptosporangiales</taxon>
        <taxon>Streptosporangiaceae</taxon>
        <taxon>Nonomuraea</taxon>
    </lineage>
</organism>
<feature type="domain" description="ABC3 transporter permease C-terminal" evidence="7">
    <location>
        <begin position="326"/>
        <end position="437"/>
    </location>
</feature>
<feature type="transmembrane region" description="Helical" evidence="6">
    <location>
        <begin position="199"/>
        <end position="220"/>
    </location>
</feature>
<feature type="transmembrane region" description="Helical" evidence="6">
    <location>
        <begin position="412"/>
        <end position="432"/>
    </location>
</feature>
<dbReference type="Pfam" id="PF02687">
    <property type="entry name" value="FtsX"/>
    <property type="match status" value="2"/>
</dbReference>
<evidence type="ECO:0000313" key="8">
    <source>
        <dbReference type="EMBL" id="MBB5078362.1"/>
    </source>
</evidence>
<keyword evidence="3 6" id="KW-0812">Transmembrane</keyword>
<protein>
    <submittedName>
        <fullName evidence="8">Putative ABC transport system permease protein</fullName>
    </submittedName>
</protein>
<name>A0A7W8A2M3_9ACTN</name>
<dbReference type="InterPro" id="IPR003838">
    <property type="entry name" value="ABC3_permease_C"/>
</dbReference>
<accession>A0A7W8A2M3</accession>
<evidence type="ECO:0000256" key="2">
    <source>
        <dbReference type="ARBA" id="ARBA00022475"/>
    </source>
</evidence>
<gene>
    <name evidence="8" type="ORF">HNR40_003848</name>
</gene>
<keyword evidence="2" id="KW-1003">Cell membrane</keyword>
<proteinExistence type="predicted"/>
<feature type="transmembrane region" description="Helical" evidence="6">
    <location>
        <begin position="146"/>
        <end position="170"/>
    </location>
</feature>
<evidence type="ECO:0000256" key="4">
    <source>
        <dbReference type="ARBA" id="ARBA00022989"/>
    </source>
</evidence>
<evidence type="ECO:0000256" key="5">
    <source>
        <dbReference type="ARBA" id="ARBA00023136"/>
    </source>
</evidence>
<reference evidence="8 9" key="1">
    <citation type="submission" date="2020-08" db="EMBL/GenBank/DDBJ databases">
        <title>Genomic Encyclopedia of Type Strains, Phase IV (KMG-IV): sequencing the most valuable type-strain genomes for metagenomic binning, comparative biology and taxonomic classification.</title>
        <authorList>
            <person name="Goeker M."/>
        </authorList>
    </citation>
    <scope>NUCLEOTIDE SEQUENCE [LARGE SCALE GENOMIC DNA]</scope>
    <source>
        <strain evidence="8 9">DSM 45385</strain>
    </source>
</reference>
<keyword evidence="9" id="KW-1185">Reference proteome</keyword>
<feature type="transmembrane region" description="Helical" evidence="6">
    <location>
        <begin position="323"/>
        <end position="344"/>
    </location>
</feature>
<feature type="transmembrane region" description="Helical" evidence="6">
    <location>
        <begin position="375"/>
        <end position="400"/>
    </location>
</feature>
<evidence type="ECO:0000256" key="3">
    <source>
        <dbReference type="ARBA" id="ARBA00022692"/>
    </source>
</evidence>
<dbReference type="AlphaFoldDB" id="A0A7W8A2M3"/>
<evidence type="ECO:0000256" key="6">
    <source>
        <dbReference type="SAM" id="Phobius"/>
    </source>
</evidence>
<sequence>MLTLALRSFAHHRTVALATGLVALVGTVLVSSMTSLLATGLAEGTATADRPFLTQFPLIMGGWVVAIVLFAMVSTIGVALGGRAGEIAGLRLIGATPRQVRLMIAVETLAVSTMAALPGLAGGYLLGWAVTGAIRDTGLIADVTVYAPGVLLPVAGTLVVMAASVVAAWFGSRSPAYRSPVADAAAPARRRTSKRPGRGRRVAGVAAIAAGLVSSAAVLAMDPASVLTTAMTGPGCVLVAAGLSTLAPEFLALVSRLLGAVRGRRGAAAHLAAINLSAAPDRVRPAATFLTLFTGIAAGTLSMQGIENAAGAGGGAGQLMASINYLVVVLISAFMAIALSNNLIASITRRRAEFSVMTLVGATRAQTLGMLVREVAAAAVVSVAAGGLGAFASVLPFAIVKTGDPLQAAAPLVYAGTIAAGMAVTVGVAVLAGRRTLRAA</sequence>
<feature type="transmembrane region" description="Helical" evidence="6">
    <location>
        <begin position="102"/>
        <end position="126"/>
    </location>
</feature>
<evidence type="ECO:0000259" key="7">
    <source>
        <dbReference type="Pfam" id="PF02687"/>
    </source>
</evidence>
<feature type="transmembrane region" description="Helical" evidence="6">
    <location>
        <begin position="58"/>
        <end position="81"/>
    </location>
</feature>
<comment type="caution">
    <text evidence="8">The sequence shown here is derived from an EMBL/GenBank/DDBJ whole genome shotgun (WGS) entry which is preliminary data.</text>
</comment>
<dbReference type="Proteomes" id="UP000568380">
    <property type="component" value="Unassembled WGS sequence"/>
</dbReference>
<keyword evidence="4 6" id="KW-1133">Transmembrane helix</keyword>
<dbReference type="GO" id="GO:0005886">
    <property type="term" value="C:plasma membrane"/>
    <property type="evidence" value="ECO:0007669"/>
    <property type="project" value="UniProtKB-SubCell"/>
</dbReference>
<dbReference type="RefSeq" id="WP_184963084.1">
    <property type="nucleotide sequence ID" value="NZ_JACHIN010000005.1"/>
</dbReference>
<evidence type="ECO:0000313" key="9">
    <source>
        <dbReference type="Proteomes" id="UP000568380"/>
    </source>
</evidence>
<comment type="subcellular location">
    <subcellularLocation>
        <location evidence="1">Cell membrane</location>
        <topology evidence="1">Multi-pass membrane protein</topology>
    </subcellularLocation>
</comment>
<evidence type="ECO:0000256" key="1">
    <source>
        <dbReference type="ARBA" id="ARBA00004651"/>
    </source>
</evidence>
<dbReference type="EMBL" id="JACHIN010000005">
    <property type="protein sequence ID" value="MBB5078362.1"/>
    <property type="molecule type" value="Genomic_DNA"/>
</dbReference>
<feature type="transmembrane region" description="Helical" evidence="6">
    <location>
        <begin position="286"/>
        <end position="303"/>
    </location>
</feature>
<feature type="transmembrane region" description="Helical" evidence="6">
    <location>
        <begin position="232"/>
        <end position="254"/>
    </location>
</feature>
<keyword evidence="5 6" id="KW-0472">Membrane</keyword>